<feature type="transmembrane region" description="Helical" evidence="1">
    <location>
        <begin position="47"/>
        <end position="67"/>
    </location>
</feature>
<organism evidence="2 3">
    <name type="scientific">Allorhizobium terrae</name>
    <dbReference type="NCBI Taxonomy" id="1848972"/>
    <lineage>
        <taxon>Bacteria</taxon>
        <taxon>Pseudomonadati</taxon>
        <taxon>Pseudomonadota</taxon>
        <taxon>Alphaproteobacteria</taxon>
        <taxon>Hyphomicrobiales</taxon>
        <taxon>Rhizobiaceae</taxon>
        <taxon>Rhizobium/Agrobacterium group</taxon>
        <taxon>Allorhizobium</taxon>
    </lineage>
</organism>
<name>A0A4S4A1W9_9HYPH</name>
<evidence type="ECO:0000256" key="1">
    <source>
        <dbReference type="SAM" id="Phobius"/>
    </source>
</evidence>
<protein>
    <submittedName>
        <fullName evidence="2">DUF1467 family protein</fullName>
    </submittedName>
</protein>
<dbReference type="AlphaFoldDB" id="A0A4S4A1W9"/>
<dbReference type="RefSeq" id="WP_190235310.1">
    <property type="nucleotide sequence ID" value="NZ_SSOA01000002.1"/>
</dbReference>
<dbReference type="EMBL" id="SSOA01000002">
    <property type="protein sequence ID" value="THF52318.1"/>
    <property type="molecule type" value="Genomic_DNA"/>
</dbReference>
<sequence length="89" mass="9950">MSWLTVGAIYFIVWWITLFAVLPIGVRTQEDERQVVPGTVASAPAKFQFFRVMVVTTIVSALIVGGWNLCSSYFGVTFADLPHIMPDIR</sequence>
<feature type="transmembrane region" description="Helical" evidence="1">
    <location>
        <begin position="6"/>
        <end position="26"/>
    </location>
</feature>
<accession>A0A4S4A1W9</accession>
<proteinExistence type="predicted"/>
<dbReference type="InterPro" id="IPR009935">
    <property type="entry name" value="DUF1467"/>
</dbReference>
<reference evidence="2 3" key="1">
    <citation type="submission" date="2019-04" db="EMBL/GenBank/DDBJ databases">
        <title>Rhizobium terrae sp. nov., isolated from a paddy soil.</title>
        <authorList>
            <person name="Lin S.-Y."/>
            <person name="Hameed A."/>
            <person name="Huang H.-I."/>
            <person name="Young C.-C."/>
        </authorList>
    </citation>
    <scope>NUCLEOTIDE SEQUENCE [LARGE SCALE GENOMIC DNA]</scope>
    <source>
        <strain evidence="2 3">CC-HIH110</strain>
    </source>
</reference>
<keyword evidence="1" id="KW-1133">Transmembrane helix</keyword>
<gene>
    <name evidence="2" type="ORF">E6C51_05820</name>
</gene>
<dbReference type="Proteomes" id="UP000310754">
    <property type="component" value="Unassembled WGS sequence"/>
</dbReference>
<keyword evidence="1" id="KW-0472">Membrane</keyword>
<comment type="caution">
    <text evidence="2">The sequence shown here is derived from an EMBL/GenBank/DDBJ whole genome shotgun (WGS) entry which is preliminary data.</text>
</comment>
<evidence type="ECO:0000313" key="3">
    <source>
        <dbReference type="Proteomes" id="UP000310754"/>
    </source>
</evidence>
<keyword evidence="3" id="KW-1185">Reference proteome</keyword>
<evidence type="ECO:0000313" key="2">
    <source>
        <dbReference type="EMBL" id="THF52318.1"/>
    </source>
</evidence>
<dbReference type="Pfam" id="PF07330">
    <property type="entry name" value="DUF1467"/>
    <property type="match status" value="1"/>
</dbReference>
<keyword evidence="1" id="KW-0812">Transmembrane</keyword>